<evidence type="ECO:0000256" key="2">
    <source>
        <dbReference type="ARBA" id="ARBA00023125"/>
    </source>
</evidence>
<dbReference type="Proteomes" id="UP000533017">
    <property type="component" value="Unassembled WGS sequence"/>
</dbReference>
<dbReference type="Gene3D" id="3.40.50.2300">
    <property type="match status" value="2"/>
</dbReference>
<feature type="region of interest" description="Disordered" evidence="4">
    <location>
        <begin position="40"/>
        <end position="61"/>
    </location>
</feature>
<dbReference type="PRINTS" id="PR00037">
    <property type="entry name" value="HTHLACR"/>
</dbReference>
<dbReference type="Pfam" id="PF08220">
    <property type="entry name" value="HTH_DeoR"/>
    <property type="match status" value="1"/>
</dbReference>
<proteinExistence type="predicted"/>
<organism evidence="6 7">
    <name type="scientific">Actinopolymorpha cephalotaxi</name>
    <dbReference type="NCBI Taxonomy" id="504797"/>
    <lineage>
        <taxon>Bacteria</taxon>
        <taxon>Bacillati</taxon>
        <taxon>Actinomycetota</taxon>
        <taxon>Actinomycetes</taxon>
        <taxon>Propionibacteriales</taxon>
        <taxon>Actinopolymorphaceae</taxon>
        <taxon>Actinopolymorpha</taxon>
    </lineage>
</organism>
<dbReference type="PROSITE" id="PS51000">
    <property type="entry name" value="HTH_DEOR_2"/>
    <property type="match status" value="1"/>
</dbReference>
<dbReference type="PANTHER" id="PTHR30146:SF155">
    <property type="entry name" value="ALANINE RACEMASE"/>
    <property type="match status" value="1"/>
</dbReference>
<evidence type="ECO:0000256" key="1">
    <source>
        <dbReference type="ARBA" id="ARBA00023015"/>
    </source>
</evidence>
<keyword evidence="2 6" id="KW-0238">DNA-binding</keyword>
<dbReference type="GO" id="GO:0003677">
    <property type="term" value="F:DNA binding"/>
    <property type="evidence" value="ECO:0007669"/>
    <property type="project" value="UniProtKB-KW"/>
</dbReference>
<dbReference type="SUPFAM" id="SSF53822">
    <property type="entry name" value="Periplasmic binding protein-like I"/>
    <property type="match status" value="1"/>
</dbReference>
<dbReference type="Pfam" id="PF13377">
    <property type="entry name" value="Peripla_BP_3"/>
    <property type="match status" value="1"/>
</dbReference>
<evidence type="ECO:0000256" key="3">
    <source>
        <dbReference type="ARBA" id="ARBA00023163"/>
    </source>
</evidence>
<dbReference type="CDD" id="cd06267">
    <property type="entry name" value="PBP1_LacI_sugar_binding-like"/>
    <property type="match status" value="1"/>
</dbReference>
<feature type="domain" description="HTH deoR-type" evidence="5">
    <location>
        <begin position="1"/>
        <end position="38"/>
    </location>
</feature>
<comment type="caution">
    <text evidence="6">The sequence shown here is derived from an EMBL/GenBank/DDBJ whole genome shotgun (WGS) entry which is preliminary data.</text>
</comment>
<evidence type="ECO:0000259" key="5">
    <source>
        <dbReference type="PROSITE" id="PS51000"/>
    </source>
</evidence>
<evidence type="ECO:0000313" key="6">
    <source>
        <dbReference type="EMBL" id="NYH86720.1"/>
    </source>
</evidence>
<dbReference type="PANTHER" id="PTHR30146">
    <property type="entry name" value="LACI-RELATED TRANSCRIPTIONAL REPRESSOR"/>
    <property type="match status" value="1"/>
</dbReference>
<keyword evidence="7" id="KW-1185">Reference proteome</keyword>
<evidence type="ECO:0000256" key="4">
    <source>
        <dbReference type="SAM" id="MobiDB-lite"/>
    </source>
</evidence>
<dbReference type="InterPro" id="IPR036390">
    <property type="entry name" value="WH_DNA-bd_sf"/>
</dbReference>
<keyword evidence="3" id="KW-0804">Transcription</keyword>
<reference evidence="6 7" key="1">
    <citation type="submission" date="2020-07" db="EMBL/GenBank/DDBJ databases">
        <title>Sequencing the genomes of 1000 actinobacteria strains.</title>
        <authorList>
            <person name="Klenk H.-P."/>
        </authorList>
    </citation>
    <scope>NUCLEOTIDE SEQUENCE [LARGE SCALE GENOMIC DNA]</scope>
    <source>
        <strain evidence="6 7">DSM 45117</strain>
    </source>
</reference>
<evidence type="ECO:0000313" key="7">
    <source>
        <dbReference type="Proteomes" id="UP000533017"/>
    </source>
</evidence>
<accession>A0ABX2SAQ7</accession>
<protein>
    <submittedName>
        <fullName evidence="6">DNA-binding LacI/PurR family transcriptional regulator</fullName>
    </submittedName>
</protein>
<dbReference type="InterPro" id="IPR028082">
    <property type="entry name" value="Peripla_BP_I"/>
</dbReference>
<dbReference type="SMART" id="SM00420">
    <property type="entry name" value="HTH_DEOR"/>
    <property type="match status" value="1"/>
</dbReference>
<dbReference type="InterPro" id="IPR001034">
    <property type="entry name" value="DeoR_HTH"/>
</dbReference>
<gene>
    <name evidence="6" type="ORF">FHR37_005571</name>
</gene>
<dbReference type="EMBL" id="JACBZA010000001">
    <property type="protein sequence ID" value="NYH86720.1"/>
    <property type="molecule type" value="Genomic_DNA"/>
</dbReference>
<name>A0ABX2SAQ7_9ACTN</name>
<sequence length="373" mass="39607">MVSEAAARLKVSEPTIRRDVNALAKRGLVARVHGGATLLGTRSPFGRDASEPRRQGASRGGSGARFTFGMVVPSFSYYWPSIIAGARAAASDTRAELILRGSSGSPADDRKQIRILAETPGVHGLIVAPVMDVAQSVDLLNWVQELPMPVVMAERRAPGTMPPGRLEWAVSDHAAGAAMAVQHLYAQGHRRVGLFASAGSPTTKHVQRGWRDQLRACGLDPDQQVTGPANAFTEDGRDALLDDVLAQCSASSTRALLVHPDPPALALVQHCLDVGVRVPDELAVVAYDDEVAHLGQPAVTAVRPPKQHVGRLAVELLVARLNEGPRRPAHRVMISPELVVRNSSSVGVAAGNRPPAERAAGFVLSQARVQPPQ</sequence>
<keyword evidence="1" id="KW-0805">Transcription regulation</keyword>
<dbReference type="SUPFAM" id="SSF46785">
    <property type="entry name" value="Winged helix' DNA-binding domain"/>
    <property type="match status" value="1"/>
</dbReference>
<dbReference type="InterPro" id="IPR046335">
    <property type="entry name" value="LacI/GalR-like_sensor"/>
</dbReference>